<proteinExistence type="predicted"/>
<keyword evidence="3" id="KW-1185">Reference proteome</keyword>
<reference evidence="2" key="1">
    <citation type="submission" date="2021-02" db="EMBL/GenBank/DDBJ databases">
        <title>Genome sequence Cadophora malorum strain M34.</title>
        <authorList>
            <person name="Stefanovic E."/>
            <person name="Vu D."/>
            <person name="Scully C."/>
            <person name="Dijksterhuis J."/>
            <person name="Roader J."/>
            <person name="Houbraken J."/>
        </authorList>
    </citation>
    <scope>NUCLEOTIDE SEQUENCE</scope>
    <source>
        <strain evidence="2">M34</strain>
    </source>
</reference>
<dbReference type="AlphaFoldDB" id="A0A8H7W965"/>
<accession>A0A8H7W965</accession>
<feature type="compositionally biased region" description="Basic and acidic residues" evidence="1">
    <location>
        <begin position="166"/>
        <end position="177"/>
    </location>
</feature>
<evidence type="ECO:0000256" key="1">
    <source>
        <dbReference type="SAM" id="MobiDB-lite"/>
    </source>
</evidence>
<feature type="compositionally biased region" description="Basic and acidic residues" evidence="1">
    <location>
        <begin position="55"/>
        <end position="64"/>
    </location>
</feature>
<feature type="compositionally biased region" description="Basic residues" evidence="1">
    <location>
        <begin position="93"/>
        <end position="102"/>
    </location>
</feature>
<organism evidence="2 3">
    <name type="scientific">Cadophora malorum</name>
    <dbReference type="NCBI Taxonomy" id="108018"/>
    <lineage>
        <taxon>Eukaryota</taxon>
        <taxon>Fungi</taxon>
        <taxon>Dikarya</taxon>
        <taxon>Ascomycota</taxon>
        <taxon>Pezizomycotina</taxon>
        <taxon>Leotiomycetes</taxon>
        <taxon>Helotiales</taxon>
        <taxon>Ploettnerulaceae</taxon>
        <taxon>Cadophora</taxon>
    </lineage>
</organism>
<feature type="region of interest" description="Disordered" evidence="1">
    <location>
        <begin position="1"/>
        <end position="182"/>
    </location>
</feature>
<feature type="compositionally biased region" description="Polar residues" evidence="1">
    <location>
        <begin position="31"/>
        <end position="48"/>
    </location>
</feature>
<protein>
    <submittedName>
        <fullName evidence="2">Uncharacterized protein</fullName>
    </submittedName>
</protein>
<evidence type="ECO:0000313" key="2">
    <source>
        <dbReference type="EMBL" id="KAG4420042.1"/>
    </source>
</evidence>
<comment type="caution">
    <text evidence="2">The sequence shown here is derived from an EMBL/GenBank/DDBJ whole genome shotgun (WGS) entry which is preliminary data.</text>
</comment>
<evidence type="ECO:0000313" key="3">
    <source>
        <dbReference type="Proteomes" id="UP000664132"/>
    </source>
</evidence>
<feature type="compositionally biased region" description="Acidic residues" evidence="1">
    <location>
        <begin position="75"/>
        <end position="85"/>
    </location>
</feature>
<dbReference type="OrthoDB" id="3557504at2759"/>
<name>A0A8H7W965_9HELO</name>
<gene>
    <name evidence="2" type="ORF">IFR04_006801</name>
</gene>
<dbReference type="EMBL" id="JAFJYH010000092">
    <property type="protein sequence ID" value="KAG4420042.1"/>
    <property type="molecule type" value="Genomic_DNA"/>
</dbReference>
<dbReference type="Proteomes" id="UP000664132">
    <property type="component" value="Unassembled WGS sequence"/>
</dbReference>
<sequence length="316" mass="36035">MSEASTTIVVDISPRAPIMSKTPAKRRGSTSRKGSPSKKSTPNKNNTLVKKRTAGKKDGSRLDSKQQVGPVWNDAETETEEEEEQPNSVGARRGSRTRKRKRAFDSDELSDEDYTRSIEPSTGGEEAKVDKSMTKMRSGKGRAPVMGEFNISGKSDTRETTSSSKQESEPTGVKEESDPWEAEPFQTEYEESMRAKIRGLKQLISLTEFPPPSEWYAGVPTENSQWIVCVRPPRPVWYHPDWNTERRKQADKATAELVRKGEAALKYDVEEKRRYRHHKSDLNLVSVRTVTWYQCHWFPTGKRWVLNISLDGYDEY</sequence>